<feature type="domain" description="FlgA N-terminal" evidence="3">
    <location>
        <begin position="38"/>
        <end position="113"/>
    </location>
</feature>
<organism evidence="4 5">
    <name type="scientific">Parasulfuritortus cantonensis</name>
    <dbReference type="NCBI Taxonomy" id="2528202"/>
    <lineage>
        <taxon>Bacteria</taxon>
        <taxon>Pseudomonadati</taxon>
        <taxon>Pseudomonadota</taxon>
        <taxon>Betaproteobacteria</taxon>
        <taxon>Nitrosomonadales</taxon>
        <taxon>Thiobacillaceae</taxon>
        <taxon>Parasulfuritortus</taxon>
    </lineage>
</organism>
<dbReference type="CDD" id="cd11614">
    <property type="entry name" value="SAF_CpaB_FlgA_like"/>
    <property type="match status" value="1"/>
</dbReference>
<comment type="function">
    <text evidence="1">Involved in the assembly process of the P-ring formation. It may associate with FlgF on the rod constituting a structure essential for the P-ring assembly or may act as a modulator protein for the P-ring assembly.</text>
</comment>
<protein>
    <recommendedName>
        <fullName evidence="1">Flagella basal body P-ring formation protein FlgA</fullName>
    </recommendedName>
</protein>
<evidence type="ECO:0000259" key="3">
    <source>
        <dbReference type="Pfam" id="PF17656"/>
    </source>
</evidence>
<keyword evidence="4" id="KW-0969">Cilium</keyword>
<evidence type="ECO:0000313" key="5">
    <source>
        <dbReference type="Proteomes" id="UP000295443"/>
    </source>
</evidence>
<name>A0A4R1B5E3_9PROT</name>
<dbReference type="GO" id="GO:0042597">
    <property type="term" value="C:periplasmic space"/>
    <property type="evidence" value="ECO:0007669"/>
    <property type="project" value="UniProtKB-SubCell"/>
</dbReference>
<sequence length="240" mass="25026">MAPMIIAVDMRCLRVCVTLVLMCQAVAHADDRQDFTALRQAAAGFVARQATAAYPGTRVAVEIGPVDPRLALAACPAPAFAVSPGSSLWGAGSLSASCGAPTAWELYLTYQVRLAGPALLARRPLAPGSTPGPGDLARGTVEYAGDPGRYPRDENNLRGIVLTRPLAKGNPLTIEMVRARQLVKAGQRVRIVVDGNGFQVSLEGIAQGQGGIGDSVRLKTASGRYVQGTVQPDGTVRVAP</sequence>
<evidence type="ECO:0000256" key="1">
    <source>
        <dbReference type="RuleBase" id="RU362063"/>
    </source>
</evidence>
<keyword evidence="1" id="KW-0732">Signal</keyword>
<comment type="caution">
    <text evidence="4">The sequence shown here is derived from an EMBL/GenBank/DDBJ whole genome shotgun (WGS) entry which is preliminary data.</text>
</comment>
<keyword evidence="4" id="KW-0966">Cell projection</keyword>
<dbReference type="Pfam" id="PF13144">
    <property type="entry name" value="ChapFlgA"/>
    <property type="match status" value="1"/>
</dbReference>
<dbReference type="Gene3D" id="2.30.30.760">
    <property type="match status" value="1"/>
</dbReference>
<dbReference type="InterPro" id="IPR041231">
    <property type="entry name" value="FlgA_N"/>
</dbReference>
<comment type="subcellular location">
    <subcellularLocation>
        <location evidence="1">Periplasm</location>
    </subcellularLocation>
</comment>
<accession>A0A4R1B5E3</accession>
<evidence type="ECO:0000259" key="2">
    <source>
        <dbReference type="Pfam" id="PF13144"/>
    </source>
</evidence>
<keyword evidence="1" id="KW-1005">Bacterial flagellum biogenesis</keyword>
<feature type="chain" id="PRO_5021036443" description="Flagella basal body P-ring formation protein FlgA" evidence="1">
    <location>
        <begin position="30"/>
        <end position="240"/>
    </location>
</feature>
<keyword evidence="4" id="KW-0282">Flagellum</keyword>
<keyword evidence="5" id="KW-1185">Reference proteome</keyword>
<proteinExistence type="inferred from homology"/>
<gene>
    <name evidence="4" type="primary">flgA</name>
    <name evidence="4" type="ORF">EZJ19_10660</name>
</gene>
<dbReference type="Proteomes" id="UP000295443">
    <property type="component" value="Unassembled WGS sequence"/>
</dbReference>
<dbReference type="GO" id="GO:0044780">
    <property type="term" value="P:bacterial-type flagellum assembly"/>
    <property type="evidence" value="ECO:0007669"/>
    <property type="project" value="InterPro"/>
</dbReference>
<feature type="signal peptide" evidence="1">
    <location>
        <begin position="1"/>
        <end position="29"/>
    </location>
</feature>
<dbReference type="AlphaFoldDB" id="A0A4R1B5E3"/>
<reference evidence="4 5" key="1">
    <citation type="submission" date="2019-03" db="EMBL/GenBank/DDBJ databases">
        <title>Genome sequence of Thiobacillaceae bacterium LSR1, a sulfur-oxidizing bacterium isolated from freshwater sediment.</title>
        <authorList>
            <person name="Li S."/>
        </authorList>
    </citation>
    <scope>NUCLEOTIDE SEQUENCE [LARGE SCALE GENOMIC DNA]</scope>
    <source>
        <strain evidence="4 5">LSR1</strain>
    </source>
</reference>
<feature type="domain" description="Flagella basal body P-ring formation protein FlgA SAF" evidence="2">
    <location>
        <begin position="117"/>
        <end position="238"/>
    </location>
</feature>
<dbReference type="InterPro" id="IPR039246">
    <property type="entry name" value="Flagellar_FlgA"/>
</dbReference>
<dbReference type="NCBIfam" id="TIGR03170">
    <property type="entry name" value="flgA_cterm"/>
    <property type="match status" value="1"/>
</dbReference>
<evidence type="ECO:0000313" key="4">
    <source>
        <dbReference type="EMBL" id="TCJ13201.1"/>
    </source>
</evidence>
<dbReference type="PANTHER" id="PTHR36307:SF1">
    <property type="entry name" value="FLAGELLA BASAL BODY P-RING FORMATION PROTEIN FLGA"/>
    <property type="match status" value="1"/>
</dbReference>
<comment type="similarity">
    <text evidence="1">Belongs to the FlgA family.</text>
</comment>
<keyword evidence="1" id="KW-0574">Periplasm</keyword>
<dbReference type="EMBL" id="SJZB01000040">
    <property type="protein sequence ID" value="TCJ13201.1"/>
    <property type="molecule type" value="Genomic_DNA"/>
</dbReference>
<dbReference type="PANTHER" id="PTHR36307">
    <property type="entry name" value="FLAGELLA BASAL BODY P-RING FORMATION PROTEIN FLGA"/>
    <property type="match status" value="1"/>
</dbReference>
<dbReference type="InterPro" id="IPR017585">
    <property type="entry name" value="SAF_FlgA"/>
</dbReference>
<dbReference type="OrthoDB" id="8561436at2"/>
<dbReference type="Pfam" id="PF17656">
    <property type="entry name" value="ChapFlgA_N"/>
    <property type="match status" value="1"/>
</dbReference>